<evidence type="ECO:0000313" key="3">
    <source>
        <dbReference type="Proteomes" id="UP000297861"/>
    </source>
</evidence>
<dbReference type="RefSeq" id="WP_134435676.1">
    <property type="nucleotide sequence ID" value="NZ_SOML01000002.1"/>
</dbReference>
<dbReference type="PANTHER" id="PTHR43792:SF1">
    <property type="entry name" value="N-ACETYLTRANSFERASE DOMAIN-CONTAINING PROTEIN"/>
    <property type="match status" value="1"/>
</dbReference>
<dbReference type="OrthoDB" id="9788916at2"/>
<dbReference type="EMBL" id="SOML01000002">
    <property type="protein sequence ID" value="TFD97928.1"/>
    <property type="molecule type" value="Genomic_DNA"/>
</dbReference>
<dbReference type="Proteomes" id="UP000297861">
    <property type="component" value="Unassembled WGS sequence"/>
</dbReference>
<organism evidence="2 3">
    <name type="scientific">Dysgonomonas capnocytophagoides</name>
    <dbReference type="NCBI Taxonomy" id="45254"/>
    <lineage>
        <taxon>Bacteria</taxon>
        <taxon>Pseudomonadati</taxon>
        <taxon>Bacteroidota</taxon>
        <taxon>Bacteroidia</taxon>
        <taxon>Bacteroidales</taxon>
        <taxon>Dysgonomonadaceae</taxon>
        <taxon>Dysgonomonas</taxon>
    </lineage>
</organism>
<sequence>MNIICQTNRIGLSLWKETDWELAYALWGNKEVMKYLSSNGFYNEEQIRVRLETEINNYKTHHVQYWKLYELSTAQFMGCCGLKPRKEEDSYELGFQLLPEFWGNGYAGESALHCIRYALEELHAKNIYAGHNPNNEASQKLLAKLGFEQIDIQFYEPTGLYHPFYKLRVS</sequence>
<dbReference type="SUPFAM" id="SSF55729">
    <property type="entry name" value="Acyl-CoA N-acyltransferases (Nat)"/>
    <property type="match status" value="1"/>
</dbReference>
<dbReference type="Pfam" id="PF13302">
    <property type="entry name" value="Acetyltransf_3"/>
    <property type="match status" value="1"/>
</dbReference>
<accession>A0A4Y8L792</accession>
<dbReference type="PANTHER" id="PTHR43792">
    <property type="entry name" value="GNAT FAMILY, PUTATIVE (AFU_ORTHOLOGUE AFUA_3G00765)-RELATED-RELATED"/>
    <property type="match status" value="1"/>
</dbReference>
<protein>
    <submittedName>
        <fullName evidence="2">N-acetyltransferase</fullName>
    </submittedName>
</protein>
<dbReference type="InterPro" id="IPR016181">
    <property type="entry name" value="Acyl_CoA_acyltransferase"/>
</dbReference>
<dbReference type="GO" id="GO:0016747">
    <property type="term" value="F:acyltransferase activity, transferring groups other than amino-acyl groups"/>
    <property type="evidence" value="ECO:0007669"/>
    <property type="project" value="InterPro"/>
</dbReference>
<dbReference type="PROSITE" id="PS51186">
    <property type="entry name" value="GNAT"/>
    <property type="match status" value="1"/>
</dbReference>
<dbReference type="AlphaFoldDB" id="A0A4Y8L792"/>
<keyword evidence="3" id="KW-1185">Reference proteome</keyword>
<comment type="caution">
    <text evidence="2">The sequence shown here is derived from an EMBL/GenBank/DDBJ whole genome shotgun (WGS) entry which is preliminary data.</text>
</comment>
<reference evidence="2 3" key="1">
    <citation type="submission" date="2019-03" db="EMBL/GenBank/DDBJ databases">
        <title>San Antonio Military Medical Center submission to MRSN (WRAIR), pending publication.</title>
        <authorList>
            <person name="Blyth D.M."/>
            <person name="Mccarthy S.L."/>
            <person name="Schall S.E."/>
            <person name="Stam J.A."/>
            <person name="Ong A.C."/>
            <person name="Mcgann P.T."/>
        </authorList>
    </citation>
    <scope>NUCLEOTIDE SEQUENCE [LARGE SCALE GENOMIC DNA]</scope>
    <source>
        <strain evidence="2 3">MRSN571793</strain>
    </source>
</reference>
<evidence type="ECO:0000259" key="1">
    <source>
        <dbReference type="PROSITE" id="PS51186"/>
    </source>
</evidence>
<keyword evidence="2" id="KW-0808">Transferase</keyword>
<dbReference type="InterPro" id="IPR000182">
    <property type="entry name" value="GNAT_dom"/>
</dbReference>
<proteinExistence type="predicted"/>
<evidence type="ECO:0000313" key="2">
    <source>
        <dbReference type="EMBL" id="TFD97928.1"/>
    </source>
</evidence>
<name>A0A4Y8L792_9BACT</name>
<dbReference type="STRING" id="1121485.GCA_000426485_02683"/>
<feature type="domain" description="N-acetyltransferase" evidence="1">
    <location>
        <begin position="10"/>
        <end position="167"/>
    </location>
</feature>
<gene>
    <name evidence="2" type="ORF">E2605_04735</name>
</gene>
<dbReference type="InterPro" id="IPR051531">
    <property type="entry name" value="N-acetyltransferase"/>
</dbReference>
<dbReference type="Gene3D" id="3.40.630.30">
    <property type="match status" value="1"/>
</dbReference>